<evidence type="ECO:0000256" key="10">
    <source>
        <dbReference type="ARBA" id="ARBA00053351"/>
    </source>
</evidence>
<feature type="domain" description="Biotin carboxylation" evidence="16">
    <location>
        <begin position="1"/>
        <end position="448"/>
    </location>
</feature>
<keyword evidence="7" id="KW-0092">Biotin</keyword>
<dbReference type="GO" id="GO:0004075">
    <property type="term" value="F:biotin carboxylase activity"/>
    <property type="evidence" value="ECO:0007669"/>
    <property type="project" value="UniProtKB-EC"/>
</dbReference>
<evidence type="ECO:0000259" key="15">
    <source>
        <dbReference type="PROSITE" id="PS50975"/>
    </source>
</evidence>
<dbReference type="Pfam" id="PF21139">
    <property type="entry name" value="BT_MCC_alpha"/>
    <property type="match status" value="1"/>
</dbReference>
<dbReference type="FunFam" id="3.30.470.20:FF:000028">
    <property type="entry name" value="Methylcrotonoyl-CoA carboxylase subunit alpha, mitochondrial"/>
    <property type="match status" value="1"/>
</dbReference>
<dbReference type="SUPFAM" id="SSF51246">
    <property type="entry name" value="Rudiment single hybrid motif"/>
    <property type="match status" value="1"/>
</dbReference>
<comment type="caution">
    <text evidence="17">The sequence shown here is derived from an EMBL/GenBank/DDBJ whole genome shotgun (WGS) entry which is preliminary data.</text>
</comment>
<dbReference type="RefSeq" id="WP_179718395.1">
    <property type="nucleotide sequence ID" value="NZ_JACBZT010000001.1"/>
</dbReference>
<evidence type="ECO:0000256" key="2">
    <source>
        <dbReference type="ARBA" id="ARBA00013263"/>
    </source>
</evidence>
<dbReference type="GO" id="GO:0005524">
    <property type="term" value="F:ATP binding"/>
    <property type="evidence" value="ECO:0007669"/>
    <property type="project" value="UniProtKB-UniRule"/>
</dbReference>
<dbReference type="InterPro" id="IPR005479">
    <property type="entry name" value="CPAse_ATP-bd"/>
</dbReference>
<dbReference type="Gene3D" id="3.30.700.40">
    <property type="match status" value="1"/>
</dbReference>
<dbReference type="AlphaFoldDB" id="A0A853CGI8"/>
<evidence type="ECO:0000256" key="8">
    <source>
        <dbReference type="ARBA" id="ARBA00046317"/>
    </source>
</evidence>
<dbReference type="SUPFAM" id="SSF52440">
    <property type="entry name" value="PreATP-grasp domain"/>
    <property type="match status" value="1"/>
</dbReference>
<dbReference type="Gene3D" id="3.30.470.20">
    <property type="entry name" value="ATP-grasp fold, B domain"/>
    <property type="match status" value="1"/>
</dbReference>
<dbReference type="EMBL" id="JACBZT010000001">
    <property type="protein sequence ID" value="NYJ06930.1"/>
    <property type="molecule type" value="Genomic_DNA"/>
</dbReference>
<dbReference type="InterPro" id="IPR001882">
    <property type="entry name" value="Biotin_BS"/>
</dbReference>
<dbReference type="Pfam" id="PF00289">
    <property type="entry name" value="Biotin_carb_N"/>
    <property type="match status" value="1"/>
</dbReference>
<name>A0A853CGI8_9ACTN</name>
<evidence type="ECO:0000256" key="6">
    <source>
        <dbReference type="ARBA" id="ARBA00022946"/>
    </source>
</evidence>
<dbReference type="InterPro" id="IPR050856">
    <property type="entry name" value="Biotin_carboxylase_complex"/>
</dbReference>
<keyword evidence="6" id="KW-0809">Transit peptide</keyword>
<dbReference type="InterPro" id="IPR005481">
    <property type="entry name" value="BC-like_N"/>
</dbReference>
<dbReference type="SMART" id="SM00878">
    <property type="entry name" value="Biotin_carb_C"/>
    <property type="match status" value="1"/>
</dbReference>
<dbReference type="Gene3D" id="2.40.50.100">
    <property type="match status" value="1"/>
</dbReference>
<dbReference type="Pfam" id="PF02786">
    <property type="entry name" value="CPSase_L_D2"/>
    <property type="match status" value="1"/>
</dbReference>
<dbReference type="CDD" id="cd06850">
    <property type="entry name" value="biotinyl_domain"/>
    <property type="match status" value="1"/>
</dbReference>
<dbReference type="InterPro" id="IPR011761">
    <property type="entry name" value="ATP-grasp"/>
</dbReference>
<evidence type="ECO:0000259" key="16">
    <source>
        <dbReference type="PROSITE" id="PS50979"/>
    </source>
</evidence>
<evidence type="ECO:0000313" key="18">
    <source>
        <dbReference type="Proteomes" id="UP000541969"/>
    </source>
</evidence>
<proteinExistence type="predicted"/>
<dbReference type="PROSITE" id="PS00188">
    <property type="entry name" value="BIOTIN"/>
    <property type="match status" value="1"/>
</dbReference>
<dbReference type="Proteomes" id="UP000541969">
    <property type="component" value="Unassembled WGS sequence"/>
</dbReference>
<dbReference type="PROSITE" id="PS50975">
    <property type="entry name" value="ATP_GRASP"/>
    <property type="match status" value="1"/>
</dbReference>
<evidence type="ECO:0000256" key="13">
    <source>
        <dbReference type="PROSITE-ProRule" id="PRU00409"/>
    </source>
</evidence>
<keyword evidence="4 13" id="KW-0547">Nucleotide-binding</keyword>
<protein>
    <recommendedName>
        <fullName evidence="12">Biotin-dependent 3-methylcrotonyl-coenzyme A carboxylase alpha1 subunit</fullName>
        <ecNumber evidence="2">6.3.4.14</ecNumber>
    </recommendedName>
</protein>
<dbReference type="InterPro" id="IPR011764">
    <property type="entry name" value="Biotin_carboxylation_dom"/>
</dbReference>
<feature type="domain" description="Lipoyl-binding" evidence="14">
    <location>
        <begin position="574"/>
        <end position="656"/>
    </location>
</feature>
<feature type="domain" description="ATP-grasp" evidence="15">
    <location>
        <begin position="120"/>
        <end position="319"/>
    </location>
</feature>
<evidence type="ECO:0000256" key="5">
    <source>
        <dbReference type="ARBA" id="ARBA00022840"/>
    </source>
</evidence>
<comment type="function">
    <text evidence="10">Component of a biotin-dependent acyl-CoA carboxylase complex. This subunit catalyzes the ATP-dependent carboxylation of the biotin carried by the biotin carboxyl carrier (BCC) domain, resulting in the formation of carboxyl biotin. When associated with the beta1 subunit AccD1, is involved in branched amino-acid catabolism with methylcrotonyl coenzyme A as the substrate.</text>
</comment>
<dbReference type="Pfam" id="PF02785">
    <property type="entry name" value="Biotin_carb_C"/>
    <property type="match status" value="1"/>
</dbReference>
<evidence type="ECO:0000256" key="11">
    <source>
        <dbReference type="ARBA" id="ARBA00065901"/>
    </source>
</evidence>
<sequence length="663" mass="69041">MFDTVLVANRGEIAVRVIRTLRAMGVRSVAVYSAADAGALHTRVADVAVPIGPAPAAESYLSIERVLDAAARSGAQAIHPGYGFLSENVEFARACEKAGIVFIGPPVAAIEAMADKIRAKQTVSAAGVPVVPGRTEPGMDDDAVAAAAVEAGFPVLLKPSAGGGGKGMRVVRSADELPDAIAAARREARGSFGDDTLLVERYVGNSRHIEVQVLGDTYGTVIHLGERECSLQRRHQKVIEEAPSPLLDPMRRARMGTAAVEAARAVGYTGAGTVEFIVDADRPDDFFFLEMNTRLQVEHPVTELVTGLDLVELQVRIAAGEQLPVEQGDVSLDGHAIEARVYAEDPSRGFLPQAGTVLGLAEPDGPGIRVDSSLAVGSVVGTDYDPMLAKVIAWGPDRDTARARLIGALGHTAVLGVTTNTPFLRALLADRDVAAGRLDTGLIERRGDALTVLAPPSAAVHAAAALFELLEAEPAGPVVDPWDVPDGWRLGEPAWTVRRLQAAGGDPVTVRVRGRAAAAQVWVGDGVALAASAHRDGDRLTVTLDGVTHRFAVVHTGGTLWLAAEGQVTALREHERLHDTGEGAAGGGVVTAPMPGTVTVVQAAVGDEVTAGTPLLVVEAMKMEHVLTAPVDGVVTVLSVTAGQPVRLDEQVAVVTPATTEGE</sequence>
<comment type="subunit">
    <text evidence="11">The biotin-dependent acyl-CoA carboxylase complex is composed of AccA1, which contains the biotin carboxylase (BC) and biotin carboxyl carrier protein (BCCP) domains, and AccD1, which contains the carboxyl transferase (CT) domain. The AccA1/AccD1 complex forms a dodecamer.</text>
</comment>
<dbReference type="InterPro" id="IPR011053">
    <property type="entry name" value="Single_hybrid_motif"/>
</dbReference>
<dbReference type="Pfam" id="PF00364">
    <property type="entry name" value="Biotin_lipoyl"/>
    <property type="match status" value="1"/>
</dbReference>
<dbReference type="InterPro" id="IPR016185">
    <property type="entry name" value="PreATP-grasp_dom_sf"/>
</dbReference>
<keyword evidence="3 17" id="KW-0436">Ligase</keyword>
<dbReference type="SUPFAM" id="SSF56059">
    <property type="entry name" value="Glutathione synthetase ATP-binding domain-like"/>
    <property type="match status" value="1"/>
</dbReference>
<comment type="pathway">
    <text evidence="8">Amino-acid degradation; L-leucine degradation.</text>
</comment>
<evidence type="ECO:0000256" key="1">
    <source>
        <dbReference type="ARBA" id="ARBA00001953"/>
    </source>
</evidence>
<organism evidence="17 18">
    <name type="scientific">Petropleomorpha daqingensis</name>
    <dbReference type="NCBI Taxonomy" id="2026353"/>
    <lineage>
        <taxon>Bacteria</taxon>
        <taxon>Bacillati</taxon>
        <taxon>Actinomycetota</taxon>
        <taxon>Actinomycetes</taxon>
        <taxon>Geodermatophilales</taxon>
        <taxon>Geodermatophilaceae</taxon>
        <taxon>Petropleomorpha</taxon>
    </lineage>
</organism>
<evidence type="ECO:0000256" key="4">
    <source>
        <dbReference type="ARBA" id="ARBA00022741"/>
    </source>
</evidence>
<dbReference type="FunFam" id="3.40.50.20:FF:000010">
    <property type="entry name" value="Propionyl-CoA carboxylase subunit alpha"/>
    <property type="match status" value="1"/>
</dbReference>
<dbReference type="SUPFAM" id="SSF51230">
    <property type="entry name" value="Single hybrid motif"/>
    <property type="match status" value="1"/>
</dbReference>
<dbReference type="GO" id="GO:0046872">
    <property type="term" value="F:metal ion binding"/>
    <property type="evidence" value="ECO:0007669"/>
    <property type="project" value="InterPro"/>
</dbReference>
<evidence type="ECO:0000313" key="17">
    <source>
        <dbReference type="EMBL" id="NYJ06930.1"/>
    </source>
</evidence>
<keyword evidence="18" id="KW-1185">Reference proteome</keyword>
<accession>A0A853CGI8</accession>
<dbReference type="InterPro" id="IPR011054">
    <property type="entry name" value="Rudment_hybrid_motif"/>
</dbReference>
<keyword evidence="5 13" id="KW-0067">ATP-binding</keyword>
<dbReference type="PROSITE" id="PS50968">
    <property type="entry name" value="BIOTINYL_LIPOYL"/>
    <property type="match status" value="1"/>
</dbReference>
<evidence type="ECO:0000256" key="7">
    <source>
        <dbReference type="ARBA" id="ARBA00023267"/>
    </source>
</evidence>
<comment type="catalytic activity">
    <reaction evidence="9">
        <text>N(6)-biotinyl-L-lysyl-[protein] + hydrogencarbonate + ATP = N(6)-carboxybiotinyl-L-lysyl-[protein] + ADP + phosphate + H(+)</text>
        <dbReference type="Rhea" id="RHEA:13501"/>
        <dbReference type="Rhea" id="RHEA-COMP:10505"/>
        <dbReference type="Rhea" id="RHEA-COMP:10506"/>
        <dbReference type="ChEBI" id="CHEBI:15378"/>
        <dbReference type="ChEBI" id="CHEBI:17544"/>
        <dbReference type="ChEBI" id="CHEBI:30616"/>
        <dbReference type="ChEBI" id="CHEBI:43474"/>
        <dbReference type="ChEBI" id="CHEBI:83144"/>
        <dbReference type="ChEBI" id="CHEBI:83145"/>
        <dbReference type="ChEBI" id="CHEBI:456216"/>
        <dbReference type="EC" id="6.3.4.14"/>
    </reaction>
    <physiologicalReaction direction="left-to-right" evidence="9">
        <dbReference type="Rhea" id="RHEA:13502"/>
    </physiologicalReaction>
</comment>
<dbReference type="InterPro" id="IPR000089">
    <property type="entry name" value="Biotin_lipoyl"/>
</dbReference>
<evidence type="ECO:0000259" key="14">
    <source>
        <dbReference type="PROSITE" id="PS50968"/>
    </source>
</evidence>
<dbReference type="PANTHER" id="PTHR18866:SF33">
    <property type="entry name" value="METHYLCROTONOYL-COA CARBOXYLASE SUBUNIT ALPHA, MITOCHONDRIAL-RELATED"/>
    <property type="match status" value="1"/>
</dbReference>
<evidence type="ECO:0000256" key="12">
    <source>
        <dbReference type="ARBA" id="ARBA00074050"/>
    </source>
</evidence>
<dbReference type="PANTHER" id="PTHR18866">
    <property type="entry name" value="CARBOXYLASE:PYRUVATE/ACETYL-COA/PROPIONYL-COA CARBOXYLASE"/>
    <property type="match status" value="1"/>
</dbReference>
<dbReference type="PROSITE" id="PS50979">
    <property type="entry name" value="BC"/>
    <property type="match status" value="1"/>
</dbReference>
<dbReference type="InterPro" id="IPR005482">
    <property type="entry name" value="Biotin_COase_C"/>
</dbReference>
<dbReference type="PROSITE" id="PS00866">
    <property type="entry name" value="CPSASE_1"/>
    <property type="match status" value="1"/>
</dbReference>
<dbReference type="EC" id="6.3.4.14" evidence="2"/>
<reference evidence="17 18" key="1">
    <citation type="submission" date="2020-07" db="EMBL/GenBank/DDBJ databases">
        <title>Sequencing the genomes of 1000 actinobacteria strains.</title>
        <authorList>
            <person name="Klenk H.-P."/>
        </authorList>
    </citation>
    <scope>NUCLEOTIDE SEQUENCE [LARGE SCALE GENOMIC DNA]</scope>
    <source>
        <strain evidence="17 18">DSM 104001</strain>
    </source>
</reference>
<dbReference type="InterPro" id="IPR048429">
    <property type="entry name" value="MCC_alpha_BT"/>
</dbReference>
<dbReference type="FunFam" id="3.30.1490.20:FF:000003">
    <property type="entry name" value="acetyl-CoA carboxylase isoform X1"/>
    <property type="match status" value="1"/>
</dbReference>
<evidence type="ECO:0000256" key="9">
    <source>
        <dbReference type="ARBA" id="ARBA00048501"/>
    </source>
</evidence>
<gene>
    <name evidence="17" type="ORF">GGQ55_003208</name>
</gene>
<comment type="cofactor">
    <cofactor evidence="1">
        <name>biotin</name>
        <dbReference type="ChEBI" id="CHEBI:57586"/>
    </cofactor>
</comment>
<dbReference type="FunFam" id="2.40.50.100:FF:000003">
    <property type="entry name" value="Acetyl-CoA carboxylase biotin carboxyl carrier protein"/>
    <property type="match status" value="1"/>
</dbReference>
<dbReference type="PROSITE" id="PS00867">
    <property type="entry name" value="CPSASE_2"/>
    <property type="match status" value="1"/>
</dbReference>
<evidence type="ECO:0000256" key="3">
    <source>
        <dbReference type="ARBA" id="ARBA00022598"/>
    </source>
</evidence>